<name>A0A1H3G807_9ACTN</name>
<dbReference type="InterPro" id="IPR036388">
    <property type="entry name" value="WH-like_DNA-bd_sf"/>
</dbReference>
<dbReference type="RefSeq" id="WP_091550446.1">
    <property type="nucleotide sequence ID" value="NZ_FNPH01000001.1"/>
</dbReference>
<accession>A0A1H3G807</accession>
<evidence type="ECO:0000313" key="1">
    <source>
        <dbReference type="EMBL" id="SDX99416.1"/>
    </source>
</evidence>
<dbReference type="OrthoDB" id="5949858at2"/>
<dbReference type="EMBL" id="FNPH01000001">
    <property type="protein sequence ID" value="SDX99416.1"/>
    <property type="molecule type" value="Genomic_DNA"/>
</dbReference>
<dbReference type="InterPro" id="IPR036390">
    <property type="entry name" value="WH_DNA-bd_sf"/>
</dbReference>
<dbReference type="Gene3D" id="1.10.10.10">
    <property type="entry name" value="Winged helix-like DNA-binding domain superfamily/Winged helix DNA-binding domain"/>
    <property type="match status" value="1"/>
</dbReference>
<dbReference type="AlphaFoldDB" id="A0A1H3G807"/>
<dbReference type="Pfam" id="PF12840">
    <property type="entry name" value="HTH_20"/>
    <property type="match status" value="1"/>
</dbReference>
<sequence length="174" mass="19441">MASADLLLHPVRLRIVQVFLGDRALTTAELRDELPDVPPATLYRHVGTLADGEVLEVVAERRVRGAVERTYRLRSGNTVVRGADAAAMSVEEHRRAFMTFVAALLGDYDRYLARQDVDLERDLVGYRQAAMYLTDDELRDLIGDLAAVFAPRLAHEPAEGRTRRLLSTILMPGE</sequence>
<protein>
    <submittedName>
        <fullName evidence="1">Helix-turn-helix domain-containing protein</fullName>
    </submittedName>
</protein>
<dbReference type="Proteomes" id="UP000242415">
    <property type="component" value="Unassembled WGS sequence"/>
</dbReference>
<reference evidence="2" key="1">
    <citation type="submission" date="2016-10" db="EMBL/GenBank/DDBJ databases">
        <authorList>
            <person name="Varghese N."/>
            <person name="Submissions S."/>
        </authorList>
    </citation>
    <scope>NUCLEOTIDE SEQUENCE [LARGE SCALE GENOMIC DNA]</scope>
    <source>
        <strain evidence="2">DSM 45245</strain>
    </source>
</reference>
<organism evidence="1 2">
    <name type="scientific">Micromonospora pattaloongensis</name>
    <dbReference type="NCBI Taxonomy" id="405436"/>
    <lineage>
        <taxon>Bacteria</taxon>
        <taxon>Bacillati</taxon>
        <taxon>Actinomycetota</taxon>
        <taxon>Actinomycetes</taxon>
        <taxon>Micromonosporales</taxon>
        <taxon>Micromonosporaceae</taxon>
        <taxon>Micromonospora</taxon>
    </lineage>
</organism>
<gene>
    <name evidence="1" type="ORF">SAMN05444365_101319</name>
</gene>
<dbReference type="Gene3D" id="6.10.140.2180">
    <property type="match status" value="1"/>
</dbReference>
<dbReference type="SUPFAM" id="SSF46785">
    <property type="entry name" value="Winged helix' DNA-binding domain"/>
    <property type="match status" value="1"/>
</dbReference>
<keyword evidence="2" id="KW-1185">Reference proteome</keyword>
<dbReference type="STRING" id="405436.SAMN05444365_101319"/>
<proteinExistence type="predicted"/>
<evidence type="ECO:0000313" key="2">
    <source>
        <dbReference type="Proteomes" id="UP000242415"/>
    </source>
</evidence>